<sequence length="276" mass="31237">MGGYCSQTRRFISPAIDFFTCLLIATHPSGNGSPALSTRHTNHVSPKSLLTGGEDEIVDQVNHEMALKRGEIEEIESDDEEEDEQEEDIGIGELRSLCEKVERLSLKYGDSETCLDLSRSLRQFRIQLRRVETAKARQTSLNEWFSSRESHDMSLLMSLSRFVTPIYTGINLIMHRKLALPGVMHYENFYCNIGAGLHIIASITRTPGNSRKALVPIRTKNVDFRPYSWGPIRTKSDKIRNCPEPESGQNRRDVKKKASQPVFGHNCGTFVEKNLP</sequence>
<dbReference type="Proteomes" id="UP000001194">
    <property type="component" value="Unassembled WGS sequence"/>
</dbReference>
<dbReference type="AlphaFoldDB" id="B0DPH3"/>
<organism evidence="3">
    <name type="scientific">Laccaria bicolor (strain S238N-H82 / ATCC MYA-4686)</name>
    <name type="common">Bicoloured deceiver</name>
    <name type="synonym">Laccaria laccata var. bicolor</name>
    <dbReference type="NCBI Taxonomy" id="486041"/>
    <lineage>
        <taxon>Eukaryota</taxon>
        <taxon>Fungi</taxon>
        <taxon>Dikarya</taxon>
        <taxon>Basidiomycota</taxon>
        <taxon>Agaricomycotina</taxon>
        <taxon>Agaricomycetes</taxon>
        <taxon>Agaricomycetidae</taxon>
        <taxon>Agaricales</taxon>
        <taxon>Agaricineae</taxon>
        <taxon>Hydnangiaceae</taxon>
        <taxon>Laccaria</taxon>
    </lineage>
</organism>
<dbReference type="GeneID" id="6081486"/>
<dbReference type="KEGG" id="lbc:LACBIDRAFT_307151"/>
<proteinExistence type="predicted"/>
<dbReference type="OrthoDB" id="3054888at2759"/>
<feature type="compositionally biased region" description="Acidic residues" evidence="1">
    <location>
        <begin position="73"/>
        <end position="89"/>
    </location>
</feature>
<feature type="region of interest" description="Disordered" evidence="1">
    <location>
        <begin position="70"/>
        <end position="89"/>
    </location>
</feature>
<dbReference type="EMBL" id="DS547124">
    <property type="protein sequence ID" value="EDR03374.1"/>
    <property type="molecule type" value="Genomic_DNA"/>
</dbReference>
<evidence type="ECO:0000313" key="2">
    <source>
        <dbReference type="EMBL" id="EDR03374.1"/>
    </source>
</evidence>
<gene>
    <name evidence="2" type="ORF">LACBIDRAFT_307151</name>
</gene>
<protein>
    <submittedName>
        <fullName evidence="2">Predicted protein</fullName>
    </submittedName>
</protein>
<name>B0DPH3_LACBS</name>
<evidence type="ECO:0000313" key="3">
    <source>
        <dbReference type="Proteomes" id="UP000001194"/>
    </source>
</evidence>
<accession>B0DPH3</accession>
<reference evidence="2 3" key="1">
    <citation type="journal article" date="2008" name="Nature">
        <title>The genome of Laccaria bicolor provides insights into mycorrhizal symbiosis.</title>
        <authorList>
            <person name="Martin F."/>
            <person name="Aerts A."/>
            <person name="Ahren D."/>
            <person name="Brun A."/>
            <person name="Danchin E.G.J."/>
            <person name="Duchaussoy F."/>
            <person name="Gibon J."/>
            <person name="Kohler A."/>
            <person name="Lindquist E."/>
            <person name="Pereda V."/>
            <person name="Salamov A."/>
            <person name="Shapiro H.J."/>
            <person name="Wuyts J."/>
            <person name="Blaudez D."/>
            <person name="Buee M."/>
            <person name="Brokstein P."/>
            <person name="Canbaeck B."/>
            <person name="Cohen D."/>
            <person name="Courty P.E."/>
            <person name="Coutinho P.M."/>
            <person name="Delaruelle C."/>
            <person name="Detter J.C."/>
            <person name="Deveau A."/>
            <person name="DiFazio S."/>
            <person name="Duplessis S."/>
            <person name="Fraissinet-Tachet L."/>
            <person name="Lucic E."/>
            <person name="Frey-Klett P."/>
            <person name="Fourrey C."/>
            <person name="Feussner I."/>
            <person name="Gay G."/>
            <person name="Grimwood J."/>
            <person name="Hoegger P.J."/>
            <person name="Jain P."/>
            <person name="Kilaru S."/>
            <person name="Labbe J."/>
            <person name="Lin Y.C."/>
            <person name="Legue V."/>
            <person name="Le Tacon F."/>
            <person name="Marmeisse R."/>
            <person name="Melayah D."/>
            <person name="Montanini B."/>
            <person name="Muratet M."/>
            <person name="Nehls U."/>
            <person name="Niculita-Hirzel H."/>
            <person name="Oudot-Le Secq M.P."/>
            <person name="Peter M."/>
            <person name="Quesneville H."/>
            <person name="Rajashekar B."/>
            <person name="Reich M."/>
            <person name="Rouhier N."/>
            <person name="Schmutz J."/>
            <person name="Yin T."/>
            <person name="Chalot M."/>
            <person name="Henrissat B."/>
            <person name="Kuees U."/>
            <person name="Lucas S."/>
            <person name="Van de Peer Y."/>
            <person name="Podila G.K."/>
            <person name="Polle A."/>
            <person name="Pukkila P.J."/>
            <person name="Richardson P.M."/>
            <person name="Rouze P."/>
            <person name="Sanders I.R."/>
            <person name="Stajich J.E."/>
            <person name="Tunlid A."/>
            <person name="Tuskan G."/>
            <person name="Grigoriev I.V."/>
        </authorList>
    </citation>
    <scope>NUCLEOTIDE SEQUENCE [LARGE SCALE GENOMIC DNA]</scope>
    <source>
        <strain evidence="3">S238N-H82 / ATCC MYA-4686</strain>
    </source>
</reference>
<dbReference type="HOGENOM" id="CLU_1008548_0_0_1"/>
<evidence type="ECO:0000256" key="1">
    <source>
        <dbReference type="SAM" id="MobiDB-lite"/>
    </source>
</evidence>
<dbReference type="RefSeq" id="XP_001885830.1">
    <property type="nucleotide sequence ID" value="XM_001885795.1"/>
</dbReference>
<dbReference type="InParanoid" id="B0DPH3"/>
<feature type="region of interest" description="Disordered" evidence="1">
    <location>
        <begin position="238"/>
        <end position="259"/>
    </location>
</feature>
<keyword evidence="3" id="KW-1185">Reference proteome</keyword>